<proteinExistence type="predicted"/>
<feature type="compositionally biased region" description="Polar residues" evidence="2">
    <location>
        <begin position="163"/>
        <end position="172"/>
    </location>
</feature>
<keyword evidence="1" id="KW-0175">Coiled coil</keyword>
<reference evidence="3" key="1">
    <citation type="journal article" date="2013" name="Genetics">
        <title>The draft genome and transcriptome of Panagrellus redivivus are shaped by the harsh demands of a free-living lifestyle.</title>
        <authorList>
            <person name="Srinivasan J."/>
            <person name="Dillman A.R."/>
            <person name="Macchietto M.G."/>
            <person name="Heikkinen L."/>
            <person name="Lakso M."/>
            <person name="Fracchia K.M."/>
            <person name="Antoshechkin I."/>
            <person name="Mortazavi A."/>
            <person name="Wong G."/>
            <person name="Sternberg P.W."/>
        </authorList>
    </citation>
    <scope>NUCLEOTIDE SEQUENCE [LARGE SCALE GENOMIC DNA]</scope>
    <source>
        <strain evidence="3">MT8872</strain>
    </source>
</reference>
<dbReference type="WBParaSite" id="Pan_g10359.t1">
    <property type="protein sequence ID" value="Pan_g10359.t1"/>
    <property type="gene ID" value="Pan_g10359"/>
</dbReference>
<evidence type="ECO:0000256" key="2">
    <source>
        <dbReference type="SAM" id="MobiDB-lite"/>
    </source>
</evidence>
<dbReference type="Proteomes" id="UP000492821">
    <property type="component" value="Unassembled WGS sequence"/>
</dbReference>
<dbReference type="AlphaFoldDB" id="A0A7E4ULZ4"/>
<name>A0A7E4ULZ4_PANRE</name>
<organism evidence="3 4">
    <name type="scientific">Panagrellus redivivus</name>
    <name type="common">Microworm</name>
    <dbReference type="NCBI Taxonomy" id="6233"/>
    <lineage>
        <taxon>Eukaryota</taxon>
        <taxon>Metazoa</taxon>
        <taxon>Ecdysozoa</taxon>
        <taxon>Nematoda</taxon>
        <taxon>Chromadorea</taxon>
        <taxon>Rhabditida</taxon>
        <taxon>Tylenchina</taxon>
        <taxon>Panagrolaimomorpha</taxon>
        <taxon>Panagrolaimoidea</taxon>
        <taxon>Panagrolaimidae</taxon>
        <taxon>Panagrellus</taxon>
    </lineage>
</organism>
<accession>A0A7E4ULZ4</accession>
<evidence type="ECO:0000313" key="3">
    <source>
        <dbReference type="Proteomes" id="UP000492821"/>
    </source>
</evidence>
<feature type="coiled-coil region" evidence="1">
    <location>
        <begin position="8"/>
        <end position="35"/>
    </location>
</feature>
<feature type="region of interest" description="Disordered" evidence="2">
    <location>
        <begin position="85"/>
        <end position="182"/>
    </location>
</feature>
<keyword evidence="3" id="KW-1185">Reference proteome</keyword>
<feature type="compositionally biased region" description="Basic residues" evidence="2">
    <location>
        <begin position="113"/>
        <end position="123"/>
    </location>
</feature>
<evidence type="ECO:0000313" key="4">
    <source>
        <dbReference type="WBParaSite" id="Pan_g10359.t1"/>
    </source>
</evidence>
<evidence type="ECO:0000256" key="1">
    <source>
        <dbReference type="SAM" id="Coils"/>
    </source>
</evidence>
<feature type="compositionally biased region" description="Basic and acidic residues" evidence="2">
    <location>
        <begin position="98"/>
        <end position="107"/>
    </location>
</feature>
<sequence length="353" mass="39504">MLDKSVPHAELEAEKARLAELIDNLQRENDGLHHTLATVLPEEETDTILESKGLSDVKTLAKLRNEAAARRQEVEHYQNLLTTLIRDKTPLPVYSESRPIESPEVSKKSNPQTKKRHSSKSKHGLPPITVASPASSKLESAPNGGVVDERQPDEYVVNGVESKVSTTESAPSAETPKPIQNKDKEKVLQVVANQNNVEQLTTTSDMNSKKPKQYNKEFHKLKTIKEVPISPSLPSPSLLMSPPVKMVNSPLRYVELSSPEISPRIDTPPEHLQPLHNFPHHKLSHGTQGIHTPQLERNFKEFDSDAADTDSNIGAIAAEYRERDMDERVDLLVIALKCQLLREEMLQTRVMSF</sequence>
<protein>
    <submittedName>
        <fullName evidence="4">ENT domain-containing protein</fullName>
    </submittedName>
</protein>
<reference evidence="4" key="2">
    <citation type="submission" date="2020-10" db="UniProtKB">
        <authorList>
            <consortium name="WormBaseParasite"/>
        </authorList>
    </citation>
    <scope>IDENTIFICATION</scope>
</reference>